<proteinExistence type="predicted"/>
<comment type="caution">
    <text evidence="1">The sequence shown here is derived from an EMBL/GenBank/DDBJ whole genome shotgun (WGS) entry which is preliminary data.</text>
</comment>
<accession>A0A375DVN1</accession>
<dbReference type="EMBL" id="OFTH01000003">
    <property type="protein sequence ID" value="SOZ52006.1"/>
    <property type="molecule type" value="Genomic_DNA"/>
</dbReference>
<name>A0A375DVN1_9BURK</name>
<evidence type="ECO:0000313" key="1">
    <source>
        <dbReference type="EMBL" id="SOZ52006.1"/>
    </source>
</evidence>
<dbReference type="RefSeq" id="WP_116330560.1">
    <property type="nucleotide sequence ID" value="NZ_LT992559.1"/>
</dbReference>
<gene>
    <name evidence="1" type="ORF">CBM2613_A110161</name>
</gene>
<dbReference type="AlphaFoldDB" id="A0A375DVN1"/>
<sequence>MMEVMPIYGPEGWCERGHGKPLVESDKGLRYFLTSEIKDELIAAGLIFTVSTRLMTDDPGRLREALVEILKRRSKARAARRIAIEQGFPLRSVEKLDESPA</sequence>
<dbReference type="Proteomes" id="UP000256952">
    <property type="component" value="Chromosome CBM2613_a"/>
</dbReference>
<reference evidence="1" key="1">
    <citation type="submission" date="2018-01" db="EMBL/GenBank/DDBJ databases">
        <authorList>
            <person name="Clerissi C."/>
        </authorList>
    </citation>
    <scope>NUCLEOTIDE SEQUENCE</scope>
    <source>
        <strain evidence="1">Cupriavidus taiwanensis STM 8556</strain>
    </source>
</reference>
<organism evidence="1">
    <name type="scientific">Cupriavidus taiwanensis</name>
    <dbReference type="NCBI Taxonomy" id="164546"/>
    <lineage>
        <taxon>Bacteria</taxon>
        <taxon>Pseudomonadati</taxon>
        <taxon>Pseudomonadota</taxon>
        <taxon>Betaproteobacteria</taxon>
        <taxon>Burkholderiales</taxon>
        <taxon>Burkholderiaceae</taxon>
        <taxon>Cupriavidus</taxon>
    </lineage>
</organism>
<protein>
    <submittedName>
        <fullName evidence="1">Uncharacterized protein</fullName>
    </submittedName>
</protein>